<evidence type="ECO:0000259" key="4">
    <source>
        <dbReference type="Pfam" id="PF18912"/>
    </source>
</evidence>
<reference evidence="5 6" key="1">
    <citation type="submission" date="2006-02" db="EMBL/GenBank/DDBJ databases">
        <authorList>
            <person name="Waterbury J."/>
            <person name="Ferriera S."/>
            <person name="Johnson J."/>
            <person name="Kravitz S."/>
            <person name="Halpern A."/>
            <person name="Remington K."/>
            <person name="Beeson K."/>
            <person name="Tran B."/>
            <person name="Rogers Y.-H."/>
            <person name="Friedman R."/>
            <person name="Venter J.C."/>
        </authorList>
    </citation>
    <scope>NUCLEOTIDE SEQUENCE [LARGE SCALE GENOMIC DNA]</scope>
    <source>
        <strain evidence="5 6">Nb-231</strain>
    </source>
</reference>
<feature type="region of interest" description="Disordered" evidence="2">
    <location>
        <begin position="145"/>
        <end position="167"/>
    </location>
</feature>
<dbReference type="InterPro" id="IPR000836">
    <property type="entry name" value="PRTase_dom"/>
</dbReference>
<evidence type="ECO:0000256" key="1">
    <source>
        <dbReference type="ARBA" id="ARBA00008007"/>
    </source>
</evidence>
<feature type="domain" description="Double zinc ribbon" evidence="4">
    <location>
        <begin position="2"/>
        <end position="51"/>
    </location>
</feature>
<evidence type="ECO:0000313" key="5">
    <source>
        <dbReference type="EMBL" id="EAR21927.1"/>
    </source>
</evidence>
<dbReference type="SUPFAM" id="SSF53271">
    <property type="entry name" value="PRTase-like"/>
    <property type="match status" value="1"/>
</dbReference>
<dbReference type="CDD" id="cd06223">
    <property type="entry name" value="PRTases_typeI"/>
    <property type="match status" value="1"/>
</dbReference>
<dbReference type="InterPro" id="IPR029057">
    <property type="entry name" value="PRTase-like"/>
</dbReference>
<organism evidence="5 6">
    <name type="scientific">Nitrococcus mobilis Nb-231</name>
    <dbReference type="NCBI Taxonomy" id="314278"/>
    <lineage>
        <taxon>Bacteria</taxon>
        <taxon>Pseudomonadati</taxon>
        <taxon>Pseudomonadota</taxon>
        <taxon>Gammaproteobacteria</taxon>
        <taxon>Chromatiales</taxon>
        <taxon>Ectothiorhodospiraceae</taxon>
        <taxon>Nitrococcus</taxon>
    </lineage>
</organism>
<dbReference type="PANTHER" id="PTHR47505">
    <property type="entry name" value="DNA UTILIZATION PROTEIN YHGH"/>
    <property type="match status" value="1"/>
</dbReference>
<dbReference type="PANTHER" id="PTHR47505:SF1">
    <property type="entry name" value="DNA UTILIZATION PROTEIN YHGH"/>
    <property type="match status" value="1"/>
</dbReference>
<dbReference type="OrthoDB" id="9793412at2"/>
<dbReference type="Proteomes" id="UP000003374">
    <property type="component" value="Unassembled WGS sequence"/>
</dbReference>
<dbReference type="Pfam" id="PF00156">
    <property type="entry name" value="Pribosyltran"/>
    <property type="match status" value="1"/>
</dbReference>
<gene>
    <name evidence="5" type="ORF">NB231_06051</name>
</gene>
<comment type="similarity">
    <text evidence="1">Belongs to the ComF/GntX family.</text>
</comment>
<dbReference type="InterPro" id="IPR044005">
    <property type="entry name" value="DZR_2"/>
</dbReference>
<accession>A4BQS7</accession>
<comment type="caution">
    <text evidence="5">The sequence shown here is derived from an EMBL/GenBank/DDBJ whole genome shotgun (WGS) entry which is preliminary data.</text>
</comment>
<sequence>MRCRFCAAPGVNGLELCEPCAAELPWLDAQCRQCALPLTDTGEERLCGGCLRHPPPFRHVRAPFRYCHPIDALLKALKYGGDLAAARCLGDLLADYLHRRGVAVPDAVIPVPLHPQRLRQRGFNQALELARRLDAPLAPQIVRRSRATAAQTGLDRSERRSNTRGAFQVTTRHVPAHVAVIDDVLTTGATVTELTKTLRRAGAERVEIWVMARTPQLDR</sequence>
<evidence type="ECO:0000259" key="3">
    <source>
        <dbReference type="Pfam" id="PF00156"/>
    </source>
</evidence>
<proteinExistence type="inferred from homology"/>
<dbReference type="EMBL" id="AAOF01000005">
    <property type="protein sequence ID" value="EAR21927.1"/>
    <property type="molecule type" value="Genomic_DNA"/>
</dbReference>
<dbReference type="RefSeq" id="WP_005000544.1">
    <property type="nucleotide sequence ID" value="NZ_CH672427.1"/>
</dbReference>
<name>A4BQS7_9GAMM</name>
<dbReference type="HOGENOM" id="CLU_054549_0_0_6"/>
<dbReference type="InterPro" id="IPR051910">
    <property type="entry name" value="ComF/GntX_DNA_util-trans"/>
</dbReference>
<dbReference type="Gene3D" id="3.40.50.2020">
    <property type="match status" value="1"/>
</dbReference>
<dbReference type="AlphaFoldDB" id="A4BQS7"/>
<keyword evidence="6" id="KW-1185">Reference proteome</keyword>
<dbReference type="eggNOG" id="COG1040">
    <property type="taxonomic scope" value="Bacteria"/>
</dbReference>
<evidence type="ECO:0000313" key="6">
    <source>
        <dbReference type="Proteomes" id="UP000003374"/>
    </source>
</evidence>
<protein>
    <submittedName>
        <fullName evidence="5">Competence protein F</fullName>
    </submittedName>
</protein>
<dbReference type="STRING" id="314278.NB231_06051"/>
<evidence type="ECO:0000256" key="2">
    <source>
        <dbReference type="SAM" id="MobiDB-lite"/>
    </source>
</evidence>
<dbReference type="Pfam" id="PF18912">
    <property type="entry name" value="DZR_2"/>
    <property type="match status" value="1"/>
</dbReference>
<feature type="domain" description="Phosphoribosyltransferase" evidence="3">
    <location>
        <begin position="121"/>
        <end position="215"/>
    </location>
</feature>